<proteinExistence type="predicted"/>
<evidence type="ECO:0000256" key="3">
    <source>
        <dbReference type="ARBA" id="ARBA00022692"/>
    </source>
</evidence>
<dbReference type="Proteomes" id="UP000262878">
    <property type="component" value="Unassembled WGS sequence"/>
</dbReference>
<keyword evidence="4 6" id="KW-1133">Transmembrane helix</keyword>
<name>A0A348WQQ0_9GAMM</name>
<feature type="transmembrane region" description="Helical" evidence="6">
    <location>
        <begin position="123"/>
        <end position="143"/>
    </location>
</feature>
<evidence type="ECO:0000256" key="6">
    <source>
        <dbReference type="SAM" id="Phobius"/>
    </source>
</evidence>
<evidence type="ECO:0000256" key="5">
    <source>
        <dbReference type="ARBA" id="ARBA00023136"/>
    </source>
</evidence>
<organism evidence="8 9">
    <name type="scientific">Idiomarina baltica</name>
    <dbReference type="NCBI Taxonomy" id="190892"/>
    <lineage>
        <taxon>Bacteria</taxon>
        <taxon>Pseudomonadati</taxon>
        <taxon>Pseudomonadota</taxon>
        <taxon>Gammaproteobacteria</taxon>
        <taxon>Alteromonadales</taxon>
        <taxon>Idiomarinaceae</taxon>
        <taxon>Idiomarina</taxon>
    </lineage>
</organism>
<keyword evidence="3 6" id="KW-0812">Transmembrane</keyword>
<dbReference type="InterPro" id="IPR025199">
    <property type="entry name" value="FtsK_4TM"/>
</dbReference>
<dbReference type="Pfam" id="PF13491">
    <property type="entry name" value="FtsK_4TM"/>
    <property type="match status" value="1"/>
</dbReference>
<dbReference type="GO" id="GO:0051301">
    <property type="term" value="P:cell division"/>
    <property type="evidence" value="ECO:0007669"/>
    <property type="project" value="UniProtKB-KW"/>
</dbReference>
<feature type="transmembrane region" description="Helical" evidence="6">
    <location>
        <begin position="59"/>
        <end position="83"/>
    </location>
</feature>
<dbReference type="STRING" id="314276.OS145_06839"/>
<keyword evidence="8" id="KW-0131">Cell cycle</keyword>
<feature type="domain" description="DNA translocase FtsK 4TM region" evidence="7">
    <location>
        <begin position="6"/>
        <end position="147"/>
    </location>
</feature>
<feature type="transmembrane region" description="Helical" evidence="6">
    <location>
        <begin position="95"/>
        <end position="117"/>
    </location>
</feature>
<evidence type="ECO:0000313" key="8">
    <source>
        <dbReference type="EMBL" id="HAR56862.1"/>
    </source>
</evidence>
<evidence type="ECO:0000313" key="9">
    <source>
        <dbReference type="Proteomes" id="UP000262878"/>
    </source>
</evidence>
<comment type="caution">
    <text evidence="8">The sequence shown here is derived from an EMBL/GenBank/DDBJ whole genome shotgun (WGS) entry which is preliminary data.</text>
</comment>
<gene>
    <name evidence="8" type="ORF">DCR58_08780</name>
</gene>
<feature type="non-terminal residue" evidence="8">
    <location>
        <position position="147"/>
    </location>
</feature>
<dbReference type="InterPro" id="IPR050206">
    <property type="entry name" value="FtsK/SpoIIIE/SftA"/>
</dbReference>
<evidence type="ECO:0000256" key="4">
    <source>
        <dbReference type="ARBA" id="ARBA00022989"/>
    </source>
</evidence>
<dbReference type="EMBL" id="DMUP01000213">
    <property type="protein sequence ID" value="HAR56862.1"/>
    <property type="molecule type" value="Genomic_DNA"/>
</dbReference>
<keyword evidence="2" id="KW-1003">Cell membrane</keyword>
<accession>A0A348WQQ0</accession>
<protein>
    <submittedName>
        <fullName evidence="8">Cell division protein FtsK</fullName>
    </submittedName>
</protein>
<keyword evidence="8" id="KW-0132">Cell division</keyword>
<evidence type="ECO:0000256" key="2">
    <source>
        <dbReference type="ARBA" id="ARBA00022475"/>
    </source>
</evidence>
<keyword evidence="5 6" id="KW-0472">Membrane</keyword>
<dbReference type="AlphaFoldDB" id="A0A348WQQ0"/>
<dbReference type="PANTHER" id="PTHR22683">
    <property type="entry name" value="SPORULATION PROTEIN RELATED"/>
    <property type="match status" value="1"/>
</dbReference>
<feature type="transmembrane region" description="Helical" evidence="6">
    <location>
        <begin position="7"/>
        <end position="29"/>
    </location>
</feature>
<evidence type="ECO:0000256" key="1">
    <source>
        <dbReference type="ARBA" id="ARBA00004651"/>
    </source>
</evidence>
<dbReference type="GO" id="GO:0005886">
    <property type="term" value="C:plasma membrane"/>
    <property type="evidence" value="ECO:0007669"/>
    <property type="project" value="UniProtKB-SubCell"/>
</dbReference>
<dbReference type="PANTHER" id="PTHR22683:SF41">
    <property type="entry name" value="DNA TRANSLOCASE FTSK"/>
    <property type="match status" value="1"/>
</dbReference>
<evidence type="ECO:0000259" key="7">
    <source>
        <dbReference type="Pfam" id="PF13491"/>
    </source>
</evidence>
<sequence length="147" mass="15561">MTGVQRLLEAGLLISGALAIFLFLALVSFNPADPSWSQTGFEGSINNAGGAVGAWLADVLLFSFGFVAYLVPFAFAGLGYMLFRKTHQLLELDYLAVSLRLVGAMLTLIGAAALSSINFDDIYYFSAGGVFGDVIAASVMPYLNFVG</sequence>
<reference evidence="8 9" key="1">
    <citation type="journal article" date="2018" name="Nat. Biotechnol.">
        <title>A standardized bacterial taxonomy based on genome phylogeny substantially revises the tree of life.</title>
        <authorList>
            <person name="Parks D.H."/>
            <person name="Chuvochina M."/>
            <person name="Waite D.W."/>
            <person name="Rinke C."/>
            <person name="Skarshewski A."/>
            <person name="Chaumeil P.A."/>
            <person name="Hugenholtz P."/>
        </authorList>
    </citation>
    <scope>NUCLEOTIDE SEQUENCE [LARGE SCALE GENOMIC DNA]</scope>
    <source>
        <strain evidence="8">UBA9360</strain>
    </source>
</reference>
<comment type="subcellular location">
    <subcellularLocation>
        <location evidence="1">Cell membrane</location>
        <topology evidence="1">Multi-pass membrane protein</topology>
    </subcellularLocation>
</comment>